<evidence type="ECO:0000256" key="1">
    <source>
        <dbReference type="ARBA" id="ARBA00010233"/>
    </source>
</evidence>
<dbReference type="GO" id="GO:0006508">
    <property type="term" value="P:proteolysis"/>
    <property type="evidence" value="ECO:0007669"/>
    <property type="project" value="UniProtKB-KW"/>
</dbReference>
<evidence type="ECO:0000256" key="6">
    <source>
        <dbReference type="PIRSR" id="PIRSR028757-1"/>
    </source>
</evidence>
<evidence type="ECO:0000313" key="9">
    <source>
        <dbReference type="EMBL" id="MDG4476103.1"/>
    </source>
</evidence>
<feature type="active site" description="Nucleophile" evidence="6">
    <location>
        <position position="116"/>
    </location>
</feature>
<dbReference type="PANTHER" id="PTHR30237">
    <property type="entry name" value="MURAMOYLTETRAPEPTIDE CARBOXYPEPTIDASE"/>
    <property type="match status" value="1"/>
</dbReference>
<dbReference type="InterPro" id="IPR003507">
    <property type="entry name" value="S66_fam"/>
</dbReference>
<dbReference type="InterPro" id="IPR027478">
    <property type="entry name" value="LdcA_N"/>
</dbReference>
<keyword evidence="2" id="KW-0121">Carboxypeptidase</keyword>
<dbReference type="Pfam" id="PF02016">
    <property type="entry name" value="Peptidase_S66"/>
    <property type="match status" value="1"/>
</dbReference>
<dbReference type="Pfam" id="PF17676">
    <property type="entry name" value="Peptidase_S66C"/>
    <property type="match status" value="1"/>
</dbReference>
<dbReference type="PIRSF" id="PIRSF028757">
    <property type="entry name" value="LD-carboxypeptidase"/>
    <property type="match status" value="1"/>
</dbReference>
<evidence type="ECO:0000313" key="10">
    <source>
        <dbReference type="Proteomes" id="UP001154240"/>
    </source>
</evidence>
<dbReference type="PANTHER" id="PTHR30237:SF2">
    <property type="entry name" value="MUREIN TETRAPEPTIDE CARBOXYPEPTIDASE"/>
    <property type="match status" value="1"/>
</dbReference>
<dbReference type="RefSeq" id="WP_307633072.1">
    <property type="nucleotide sequence ID" value="NZ_JAPHEH010000001.1"/>
</dbReference>
<keyword evidence="3" id="KW-0645">Protease</keyword>
<evidence type="ECO:0000256" key="5">
    <source>
        <dbReference type="ARBA" id="ARBA00022825"/>
    </source>
</evidence>
<accession>A0A9X4MGS3</accession>
<dbReference type="Proteomes" id="UP001154240">
    <property type="component" value="Unassembled WGS sequence"/>
</dbReference>
<name>A0A9X4MGS3_9BACT</name>
<gene>
    <name evidence="9" type="ORF">OLX77_08040</name>
</gene>
<feature type="active site" description="Charge relay system" evidence="6">
    <location>
        <position position="275"/>
    </location>
</feature>
<evidence type="ECO:0000259" key="7">
    <source>
        <dbReference type="Pfam" id="PF02016"/>
    </source>
</evidence>
<dbReference type="SUPFAM" id="SSF141986">
    <property type="entry name" value="LD-carboxypeptidase A C-terminal domain-like"/>
    <property type="match status" value="1"/>
</dbReference>
<dbReference type="InterPro" id="IPR027461">
    <property type="entry name" value="Carboxypeptidase_A_C_sf"/>
</dbReference>
<dbReference type="GO" id="GO:0008236">
    <property type="term" value="F:serine-type peptidase activity"/>
    <property type="evidence" value="ECO:0007669"/>
    <property type="project" value="UniProtKB-KW"/>
</dbReference>
<dbReference type="InterPro" id="IPR040921">
    <property type="entry name" value="Peptidase_S66C"/>
</dbReference>
<dbReference type="Gene3D" id="3.40.50.10740">
    <property type="entry name" value="Class I glutamine amidotransferase-like"/>
    <property type="match status" value="1"/>
</dbReference>
<dbReference type="Gene3D" id="3.50.30.60">
    <property type="entry name" value="LD-carboxypeptidase A C-terminal domain-like"/>
    <property type="match status" value="1"/>
</dbReference>
<evidence type="ECO:0000256" key="4">
    <source>
        <dbReference type="ARBA" id="ARBA00022801"/>
    </source>
</evidence>
<keyword evidence="10" id="KW-1185">Reference proteome</keyword>
<comment type="caution">
    <text evidence="9">The sequence shown here is derived from an EMBL/GenBank/DDBJ whole genome shotgun (WGS) entry which is preliminary data.</text>
</comment>
<dbReference type="AlphaFoldDB" id="A0A9X4MGS3"/>
<feature type="domain" description="LD-carboxypeptidase N-terminal" evidence="7">
    <location>
        <begin position="19"/>
        <end position="136"/>
    </location>
</feature>
<evidence type="ECO:0000259" key="8">
    <source>
        <dbReference type="Pfam" id="PF17676"/>
    </source>
</evidence>
<proteinExistence type="inferred from homology"/>
<feature type="active site" description="Charge relay system" evidence="6">
    <location>
        <position position="210"/>
    </location>
</feature>
<comment type="similarity">
    <text evidence="1">Belongs to the peptidase S66 family.</text>
</comment>
<reference evidence="9" key="2">
    <citation type="submission" date="2022-10" db="EMBL/GenBank/DDBJ databases">
        <authorList>
            <person name="Aronson H.S."/>
        </authorList>
    </citation>
    <scope>NUCLEOTIDE SEQUENCE</scope>
    <source>
        <strain evidence="9">RS19-109</strain>
    </source>
</reference>
<keyword evidence="5" id="KW-0720">Serine protease</keyword>
<keyword evidence="4" id="KW-0378">Hydrolase</keyword>
<dbReference type="CDD" id="cd07025">
    <property type="entry name" value="Peptidase_S66"/>
    <property type="match status" value="1"/>
</dbReference>
<reference evidence="9" key="1">
    <citation type="journal article" date="2022" name="bioRxiv">
        <title>Thiovibrio frasassiensisgen. nov., sp. nov., an autotrophic, elemental sulfur disproportionating bacterium isolated from sulfidic karst sediment, and proposal of Thiovibrionaceae fam. nov.</title>
        <authorList>
            <person name="Aronson H."/>
            <person name="Thomas C."/>
            <person name="Bhattacharyya M."/>
            <person name="Eckstein S."/>
            <person name="Jensen S."/>
            <person name="Barco R."/>
            <person name="Macalady J."/>
            <person name="Amend J."/>
        </authorList>
    </citation>
    <scope>NUCLEOTIDE SEQUENCE</scope>
    <source>
        <strain evidence="9">RS19-109</strain>
    </source>
</reference>
<evidence type="ECO:0000256" key="3">
    <source>
        <dbReference type="ARBA" id="ARBA00022670"/>
    </source>
</evidence>
<sequence length="305" mass="33817">MNATLKPILAAPLKKGDTIGIIAPAGPVRNETDFSGGLKLLTDLGFKTRYRSDILRHHDYLAGTDQERLSEFHELWRDPEVQAILAVRGGYGCLRLLPDLDFDLIRQQPKMFIGFSDLTVLLSEIQQKTGLITFHGPMLTTLARSDRDSQEGFFDLLTGRPRTEIKTTGLEILKGGQATGRLLAGNLTSLVHLLGTPFEPEWRDTILVLEDIGEAPYRIDRLLTHLWAAGKLEQIAGLVLGDFDQCGDREAIWQRALDLLAHRAIPIWGNFPCGHGSRNLILPLGAQAQLDSSSGRLTILDQLVR</sequence>
<organism evidence="9 10">
    <name type="scientific">Thiovibrio frasassiensis</name>
    <dbReference type="NCBI Taxonomy" id="2984131"/>
    <lineage>
        <taxon>Bacteria</taxon>
        <taxon>Pseudomonadati</taxon>
        <taxon>Thermodesulfobacteriota</taxon>
        <taxon>Desulfobulbia</taxon>
        <taxon>Desulfobulbales</taxon>
        <taxon>Thiovibrionaceae</taxon>
        <taxon>Thiovibrio</taxon>
    </lineage>
</organism>
<feature type="domain" description="LD-carboxypeptidase C-terminal" evidence="8">
    <location>
        <begin position="179"/>
        <end position="290"/>
    </location>
</feature>
<evidence type="ECO:0000256" key="2">
    <source>
        <dbReference type="ARBA" id="ARBA00022645"/>
    </source>
</evidence>
<dbReference type="GO" id="GO:0004180">
    <property type="term" value="F:carboxypeptidase activity"/>
    <property type="evidence" value="ECO:0007669"/>
    <property type="project" value="UniProtKB-KW"/>
</dbReference>
<dbReference type="SUPFAM" id="SSF52317">
    <property type="entry name" value="Class I glutamine amidotransferase-like"/>
    <property type="match status" value="1"/>
</dbReference>
<dbReference type="InterPro" id="IPR029062">
    <property type="entry name" value="Class_I_gatase-like"/>
</dbReference>
<protein>
    <submittedName>
        <fullName evidence="9">LD-carboxypeptidase</fullName>
    </submittedName>
</protein>
<dbReference type="InterPro" id="IPR040449">
    <property type="entry name" value="Peptidase_S66_N"/>
</dbReference>
<dbReference type="EMBL" id="JAPHEH010000001">
    <property type="protein sequence ID" value="MDG4476103.1"/>
    <property type="molecule type" value="Genomic_DNA"/>
</dbReference>